<dbReference type="Gene3D" id="3.40.50.300">
    <property type="entry name" value="P-loop containing nucleotide triphosphate hydrolases"/>
    <property type="match status" value="1"/>
</dbReference>
<keyword evidence="6" id="KW-1185">Reference proteome</keyword>
<comment type="similarity">
    <text evidence="1">Belongs to the sulfotransferase 1 family.</text>
</comment>
<dbReference type="SUPFAM" id="SSF52540">
    <property type="entry name" value="P-loop containing nucleoside triphosphate hydrolases"/>
    <property type="match status" value="1"/>
</dbReference>
<reference evidence="5 6" key="1">
    <citation type="submission" date="2022-12" db="EMBL/GenBank/DDBJ databases">
        <title>Chromosome-level genome of Tegillarca granosa.</title>
        <authorList>
            <person name="Kim J."/>
        </authorList>
    </citation>
    <scope>NUCLEOTIDE SEQUENCE [LARGE SCALE GENOMIC DNA]</scope>
    <source>
        <strain evidence="5">Teg-2019</strain>
        <tissue evidence="5">Adductor muscle</tissue>
    </source>
</reference>
<proteinExistence type="inferred from homology"/>
<evidence type="ECO:0000259" key="4">
    <source>
        <dbReference type="Pfam" id="PF00685"/>
    </source>
</evidence>
<evidence type="ECO:0000256" key="3">
    <source>
        <dbReference type="SAM" id="Phobius"/>
    </source>
</evidence>
<keyword evidence="3" id="KW-0472">Membrane</keyword>
<comment type="caution">
    <text evidence="5">The sequence shown here is derived from an EMBL/GenBank/DDBJ whole genome shotgun (WGS) entry which is preliminary data.</text>
</comment>
<dbReference type="Pfam" id="PF00685">
    <property type="entry name" value="Sulfotransfer_1"/>
    <property type="match status" value="1"/>
</dbReference>
<organism evidence="5 6">
    <name type="scientific">Tegillarca granosa</name>
    <name type="common">Malaysian cockle</name>
    <name type="synonym">Anadara granosa</name>
    <dbReference type="NCBI Taxonomy" id="220873"/>
    <lineage>
        <taxon>Eukaryota</taxon>
        <taxon>Metazoa</taxon>
        <taxon>Spiralia</taxon>
        <taxon>Lophotrochozoa</taxon>
        <taxon>Mollusca</taxon>
        <taxon>Bivalvia</taxon>
        <taxon>Autobranchia</taxon>
        <taxon>Pteriomorphia</taxon>
        <taxon>Arcoida</taxon>
        <taxon>Arcoidea</taxon>
        <taxon>Arcidae</taxon>
        <taxon>Tegillarca</taxon>
    </lineage>
</organism>
<dbReference type="EMBL" id="JARBDR010000342">
    <property type="protein sequence ID" value="KAJ8314012.1"/>
    <property type="molecule type" value="Genomic_DNA"/>
</dbReference>
<sequence>MRTNSVANIVPFLIISILSDVVKSIAVLKKSRLDKMAYIANVSYEFKKTDVMGFKMPFKTFDGIDYKFWTFMPDNIEEHLAGLREADIRDDDVIICTYPRSGTNWTNEIVGMLLNNSANYVDSILDYMDMIPKQKLAEKPSPRLYISHFPLKYLPEQLAEKGRIICVFRNPKDLAVSFYNLLIKVNFADFTGSFGDFLKLFLNGDLPGGTWFGHVKEWEKDIEVNNAKSILPIYYEDMIQDLRGHVEKIAQFLGLPKNDELYDNITRKCTFKNLNAEKKKNVSEVVQNLSKDKSNYLYWKGEVGGWRNWFTLAQNEQFDSIYQSEMKDSKLKLKFML</sequence>
<name>A0ABQ9FC62_TEGGR</name>
<feature type="domain" description="Sulfotransferase" evidence="4">
    <location>
        <begin position="90"/>
        <end position="329"/>
    </location>
</feature>
<evidence type="ECO:0000313" key="5">
    <source>
        <dbReference type="EMBL" id="KAJ8314012.1"/>
    </source>
</evidence>
<accession>A0ABQ9FC62</accession>
<dbReference type="InterPro" id="IPR000863">
    <property type="entry name" value="Sulfotransferase_dom"/>
</dbReference>
<dbReference type="InterPro" id="IPR027417">
    <property type="entry name" value="P-loop_NTPase"/>
</dbReference>
<keyword evidence="3" id="KW-1133">Transmembrane helix</keyword>
<gene>
    <name evidence="5" type="ORF">KUTeg_008573</name>
</gene>
<evidence type="ECO:0000256" key="1">
    <source>
        <dbReference type="ARBA" id="ARBA00005771"/>
    </source>
</evidence>
<keyword evidence="2" id="KW-0808">Transferase</keyword>
<protein>
    <recommendedName>
        <fullName evidence="4">Sulfotransferase domain-containing protein</fullName>
    </recommendedName>
</protein>
<evidence type="ECO:0000313" key="6">
    <source>
        <dbReference type="Proteomes" id="UP001217089"/>
    </source>
</evidence>
<feature type="transmembrane region" description="Helical" evidence="3">
    <location>
        <begin position="6"/>
        <end position="28"/>
    </location>
</feature>
<dbReference type="Proteomes" id="UP001217089">
    <property type="component" value="Unassembled WGS sequence"/>
</dbReference>
<keyword evidence="3" id="KW-0812">Transmembrane</keyword>
<dbReference type="PANTHER" id="PTHR11783">
    <property type="entry name" value="SULFOTRANSFERASE SULT"/>
    <property type="match status" value="1"/>
</dbReference>
<evidence type="ECO:0000256" key="2">
    <source>
        <dbReference type="ARBA" id="ARBA00022679"/>
    </source>
</evidence>